<accession>A0A1Q8R9N7</accession>
<dbReference type="EMBL" id="MPGH01000269">
    <property type="protein sequence ID" value="OLN80969.1"/>
    <property type="molecule type" value="Genomic_DNA"/>
</dbReference>
<keyword evidence="5" id="KW-1185">Reference proteome</keyword>
<dbReference type="InterPro" id="IPR036322">
    <property type="entry name" value="WD40_repeat_dom_sf"/>
</dbReference>
<keyword evidence="1 3" id="KW-0853">WD repeat</keyword>
<dbReference type="SUPFAM" id="SSF50978">
    <property type="entry name" value="WD40 repeat-like"/>
    <property type="match status" value="1"/>
</dbReference>
<dbReference type="OrthoDB" id="2013972at2759"/>
<dbReference type="PROSITE" id="PS50294">
    <property type="entry name" value="WD_REPEATS_REGION"/>
    <property type="match status" value="1"/>
</dbReference>
<keyword evidence="2" id="KW-0677">Repeat</keyword>
<dbReference type="Proteomes" id="UP000186583">
    <property type="component" value="Unassembled WGS sequence"/>
</dbReference>
<reference evidence="4 5" key="1">
    <citation type="submission" date="2016-11" db="EMBL/GenBank/DDBJ databases">
        <title>Draft Genome Assembly of Colletotrichum chlorophyti a pathogen of herbaceous plants.</title>
        <authorList>
            <person name="Gan P."/>
            <person name="Narusaka M."/>
            <person name="Tsushima A."/>
            <person name="Narusaka Y."/>
            <person name="Takano Y."/>
            <person name="Shirasu K."/>
        </authorList>
    </citation>
    <scope>NUCLEOTIDE SEQUENCE [LARGE SCALE GENOMIC DNA]</scope>
    <source>
        <strain evidence="4 5">NTL11</strain>
    </source>
</reference>
<dbReference type="PROSITE" id="PS50082">
    <property type="entry name" value="WD_REPEATS_2"/>
    <property type="match status" value="1"/>
</dbReference>
<evidence type="ECO:0000256" key="3">
    <source>
        <dbReference type="PROSITE-ProRule" id="PRU00221"/>
    </source>
</evidence>
<comment type="caution">
    <text evidence="4">The sequence shown here is derived from an EMBL/GenBank/DDBJ whole genome shotgun (WGS) entry which is preliminary data.</text>
</comment>
<dbReference type="Pfam" id="PF00400">
    <property type="entry name" value="WD40"/>
    <property type="match status" value="1"/>
</dbReference>
<evidence type="ECO:0000313" key="5">
    <source>
        <dbReference type="Proteomes" id="UP000186583"/>
    </source>
</evidence>
<sequence length="386" mass="40554">MTTHLAVGNSLPADDLRPSYEEAIAGGANPAPTAPAIARSTRSASISLHDGTTAPSVLRVRHLGRALCHNGAVTNIAISPRGFVATSQNNKGAAVSCGSKLWDFKSKPSGSGARLVASDMNGASMVVFSPDGRLSAVLERDAGPGDEWRVKMRSGEEGKGTKAVLKGVGKPAVFNHEGSMFAATDPTGVVIVYEAARVHPAPAGVPPAKRISGIVNHGKPTHVRFMPNGMDIVTLSKDGTVRISDARTGRTLRRMEVDNVSTANGLGACALAVSPDGKVVVSVWSRAIYLWQHEEGNVSSWEMNKVRSSEGWPLAVSRDCRLLACRTEEGMDISDLYSGQVLAEIKTATGIEGLVTSAAFSADGKILAVGRYTGVVDVWDLAPFED</sequence>
<gene>
    <name evidence="4" type="ORF">CCHL11_10253</name>
</gene>
<dbReference type="PANTHER" id="PTHR19848:SF8">
    <property type="entry name" value="F-BOX AND WD REPEAT DOMAIN CONTAINING 7"/>
    <property type="match status" value="1"/>
</dbReference>
<dbReference type="STRING" id="708187.A0A1Q8R9N7"/>
<protein>
    <submittedName>
        <fullName evidence="4">Vegetative incompatibility protein HET-E-1-like protein 25</fullName>
    </submittedName>
</protein>
<dbReference type="InterPro" id="IPR015943">
    <property type="entry name" value="WD40/YVTN_repeat-like_dom_sf"/>
</dbReference>
<dbReference type="PANTHER" id="PTHR19848">
    <property type="entry name" value="WD40 REPEAT PROTEIN"/>
    <property type="match status" value="1"/>
</dbReference>
<name>A0A1Q8R9N7_9PEZI</name>
<proteinExistence type="predicted"/>
<organism evidence="4 5">
    <name type="scientific">Colletotrichum chlorophyti</name>
    <dbReference type="NCBI Taxonomy" id="708187"/>
    <lineage>
        <taxon>Eukaryota</taxon>
        <taxon>Fungi</taxon>
        <taxon>Dikarya</taxon>
        <taxon>Ascomycota</taxon>
        <taxon>Pezizomycotina</taxon>
        <taxon>Sordariomycetes</taxon>
        <taxon>Hypocreomycetidae</taxon>
        <taxon>Glomerellales</taxon>
        <taxon>Glomerellaceae</taxon>
        <taxon>Colletotrichum</taxon>
    </lineage>
</organism>
<evidence type="ECO:0000313" key="4">
    <source>
        <dbReference type="EMBL" id="OLN80969.1"/>
    </source>
</evidence>
<dbReference type="Gene3D" id="2.130.10.10">
    <property type="entry name" value="YVTN repeat-like/Quinoprotein amine dehydrogenase"/>
    <property type="match status" value="2"/>
</dbReference>
<dbReference type="AlphaFoldDB" id="A0A1Q8R9N7"/>
<evidence type="ECO:0000256" key="2">
    <source>
        <dbReference type="ARBA" id="ARBA00022737"/>
    </source>
</evidence>
<feature type="repeat" description="WD" evidence="3">
    <location>
        <begin position="348"/>
        <end position="386"/>
    </location>
</feature>
<evidence type="ECO:0000256" key="1">
    <source>
        <dbReference type="ARBA" id="ARBA00022574"/>
    </source>
</evidence>
<dbReference type="InterPro" id="IPR001680">
    <property type="entry name" value="WD40_rpt"/>
</dbReference>
<dbReference type="SMART" id="SM00320">
    <property type="entry name" value="WD40"/>
    <property type="match status" value="4"/>
</dbReference>